<organism evidence="4 5">
    <name type="scientific">Clytia hemisphaerica</name>
    <dbReference type="NCBI Taxonomy" id="252671"/>
    <lineage>
        <taxon>Eukaryota</taxon>
        <taxon>Metazoa</taxon>
        <taxon>Cnidaria</taxon>
        <taxon>Hydrozoa</taxon>
        <taxon>Hydroidolina</taxon>
        <taxon>Leptothecata</taxon>
        <taxon>Obeliida</taxon>
        <taxon>Clytiidae</taxon>
        <taxon>Clytia</taxon>
    </lineage>
</organism>
<dbReference type="Proteomes" id="UP000594262">
    <property type="component" value="Unplaced"/>
</dbReference>
<evidence type="ECO:0000256" key="2">
    <source>
        <dbReference type="SAM" id="SignalP"/>
    </source>
</evidence>
<dbReference type="EnsemblMetazoa" id="CLYHEMT013497.1">
    <property type="protein sequence ID" value="CLYHEMP013497.1"/>
    <property type="gene ID" value="CLYHEMG013497"/>
</dbReference>
<dbReference type="Pfam" id="PF00024">
    <property type="entry name" value="PAN_1"/>
    <property type="match status" value="1"/>
</dbReference>
<keyword evidence="2" id="KW-0732">Signal</keyword>
<keyword evidence="5" id="KW-1185">Reference proteome</keyword>
<sequence>MITSTMILLIAALQLNNAFGDTTGQPNGEPTGPPVPQSTRQRTTLTVISTRRTTAGPGTTAPLPPTCKLDYNMNYFGCNIGFSIRPSWEECAEACQKHKRCFFWVYEPSIKRCYYKNRNAMSD</sequence>
<feature type="region of interest" description="Disordered" evidence="1">
    <location>
        <begin position="21"/>
        <end position="41"/>
    </location>
</feature>
<evidence type="ECO:0000256" key="1">
    <source>
        <dbReference type="SAM" id="MobiDB-lite"/>
    </source>
</evidence>
<evidence type="ECO:0000313" key="5">
    <source>
        <dbReference type="Proteomes" id="UP000594262"/>
    </source>
</evidence>
<evidence type="ECO:0000259" key="3">
    <source>
        <dbReference type="PROSITE" id="PS50948"/>
    </source>
</evidence>
<feature type="signal peptide" evidence="2">
    <location>
        <begin position="1"/>
        <end position="20"/>
    </location>
</feature>
<protein>
    <recommendedName>
        <fullName evidence="3">Apple domain-containing protein</fullName>
    </recommendedName>
</protein>
<dbReference type="AlphaFoldDB" id="A0A7M6DJY8"/>
<feature type="chain" id="PRO_5029513338" description="Apple domain-containing protein" evidence="2">
    <location>
        <begin position="21"/>
        <end position="123"/>
    </location>
</feature>
<dbReference type="InterPro" id="IPR003609">
    <property type="entry name" value="Pan_app"/>
</dbReference>
<feature type="domain" description="Apple" evidence="3">
    <location>
        <begin position="67"/>
        <end position="123"/>
    </location>
</feature>
<evidence type="ECO:0000313" key="4">
    <source>
        <dbReference type="EnsemblMetazoa" id="CLYHEMP013497.1"/>
    </source>
</evidence>
<proteinExistence type="predicted"/>
<reference evidence="4" key="1">
    <citation type="submission" date="2021-01" db="UniProtKB">
        <authorList>
            <consortium name="EnsemblMetazoa"/>
        </authorList>
    </citation>
    <scope>IDENTIFICATION</scope>
</reference>
<name>A0A7M6DJY8_9CNID</name>
<accession>A0A7M6DJY8</accession>
<dbReference type="Gene3D" id="3.50.4.10">
    <property type="entry name" value="Hepatocyte Growth Factor"/>
    <property type="match status" value="1"/>
</dbReference>
<dbReference type="PROSITE" id="PS50948">
    <property type="entry name" value="PAN"/>
    <property type="match status" value="1"/>
</dbReference>